<dbReference type="PROSITE" id="PS50931">
    <property type="entry name" value="HTH_LYSR"/>
    <property type="match status" value="1"/>
</dbReference>
<dbReference type="InterPro" id="IPR036390">
    <property type="entry name" value="WH_DNA-bd_sf"/>
</dbReference>
<accession>A0A1Y3QX43</accession>
<keyword evidence="2" id="KW-0805">Transcription regulation</keyword>
<reference evidence="7" key="2">
    <citation type="journal article" date="2018" name="BMC Genomics">
        <title>Whole genome sequencing and function prediction of 133 gut anaerobes isolated from chicken caecum in pure cultures.</title>
        <authorList>
            <person name="Medvecky M."/>
            <person name="Cejkova D."/>
            <person name="Polansky O."/>
            <person name="Karasova D."/>
            <person name="Kubasova T."/>
            <person name="Cizek A."/>
            <person name="Rychlik I."/>
        </authorList>
    </citation>
    <scope>NUCLEOTIDE SEQUENCE</scope>
    <source>
        <strain evidence="7">An90</strain>
    </source>
</reference>
<dbReference type="Proteomes" id="UP000322940">
    <property type="component" value="Unassembled WGS sequence"/>
</dbReference>
<dbReference type="Gene3D" id="1.10.10.10">
    <property type="entry name" value="Winged helix-like DNA-binding domain superfamily/Winged helix DNA-binding domain"/>
    <property type="match status" value="1"/>
</dbReference>
<dbReference type="InterPro" id="IPR036388">
    <property type="entry name" value="WH-like_DNA-bd_sf"/>
</dbReference>
<dbReference type="Pfam" id="PF03466">
    <property type="entry name" value="LysR_substrate"/>
    <property type="match status" value="1"/>
</dbReference>
<comment type="similarity">
    <text evidence="1">Belongs to the LysR transcriptional regulatory family.</text>
</comment>
<gene>
    <name evidence="7" type="ORF">B5G41_08190</name>
    <name evidence="6" type="ORF">F2Y10_01600</name>
</gene>
<evidence type="ECO:0000256" key="3">
    <source>
        <dbReference type="ARBA" id="ARBA00023125"/>
    </source>
</evidence>
<keyword evidence="3" id="KW-0238">DNA-binding</keyword>
<reference evidence="8" key="1">
    <citation type="submission" date="2017-04" db="EMBL/GenBank/DDBJ databases">
        <title>Function of individual gut microbiota members based on whole genome sequencing of pure cultures obtained from chicken caecum.</title>
        <authorList>
            <person name="Medvecky M."/>
            <person name="Cejkova D."/>
            <person name="Polansky O."/>
            <person name="Karasova D."/>
            <person name="Kubasova T."/>
            <person name="Cizek A."/>
            <person name="Rychlik I."/>
        </authorList>
    </citation>
    <scope>NUCLEOTIDE SEQUENCE [LARGE SCALE GENOMIC DNA]</scope>
    <source>
        <strain evidence="8">An90</strain>
    </source>
</reference>
<dbReference type="InterPro" id="IPR005119">
    <property type="entry name" value="LysR_subst-bd"/>
</dbReference>
<evidence type="ECO:0000313" key="8">
    <source>
        <dbReference type="Proteomes" id="UP000195772"/>
    </source>
</evidence>
<dbReference type="PANTHER" id="PTHR30126:SF39">
    <property type="entry name" value="HTH-TYPE TRANSCRIPTIONAL REGULATOR CYSL"/>
    <property type="match status" value="1"/>
</dbReference>
<dbReference type="GO" id="GO:0003700">
    <property type="term" value="F:DNA-binding transcription factor activity"/>
    <property type="evidence" value="ECO:0007669"/>
    <property type="project" value="InterPro"/>
</dbReference>
<dbReference type="GO" id="GO:0000976">
    <property type="term" value="F:transcription cis-regulatory region binding"/>
    <property type="evidence" value="ECO:0007669"/>
    <property type="project" value="TreeGrafter"/>
</dbReference>
<evidence type="ECO:0000256" key="2">
    <source>
        <dbReference type="ARBA" id="ARBA00023015"/>
    </source>
</evidence>
<keyword evidence="4" id="KW-0804">Transcription</keyword>
<dbReference type="RefSeq" id="WP_032134727.1">
    <property type="nucleotide sequence ID" value="NZ_JADMTG010000003.1"/>
</dbReference>
<sequence>MDDFRLKVFITAARTLSFTRTAEQMFISQPAVSKHVGELESRYKVQLFVRRGSRLELTAAGETLLACAERLAGDYRRMEYEMGLCASAVEGELRLGASTTIAQYLLPPILARFTTRFPGVRVSMMSGNSDQVEQALCGHGIDLGMVESLSRRQGLHYTLFAPDELVLVARTGGPYARTDAVTPDRLRQIPLVLREGGSGTLEVIKTALGKAGIRIPELNVVMRLGSTEGIKAFVRNSDAMAILSVISVVDELRSGTLRIVDVDSLSLTRDFVFVHPEAEPARLVRQFVDFARADR</sequence>
<feature type="domain" description="HTH lysR-type" evidence="5">
    <location>
        <begin position="1"/>
        <end position="58"/>
    </location>
</feature>
<evidence type="ECO:0000313" key="7">
    <source>
        <dbReference type="EMBL" id="OUN03655.1"/>
    </source>
</evidence>
<evidence type="ECO:0000313" key="9">
    <source>
        <dbReference type="Proteomes" id="UP000322940"/>
    </source>
</evidence>
<dbReference type="Pfam" id="PF00126">
    <property type="entry name" value="HTH_1"/>
    <property type="match status" value="1"/>
</dbReference>
<dbReference type="PRINTS" id="PR00039">
    <property type="entry name" value="HTHLYSR"/>
</dbReference>
<name>A0A1Y3QX43_9BACT</name>
<dbReference type="AlphaFoldDB" id="A0A1Y3QX43"/>
<dbReference type="EMBL" id="NFHB01000004">
    <property type="protein sequence ID" value="OUN03655.1"/>
    <property type="molecule type" value="Genomic_DNA"/>
</dbReference>
<protein>
    <submittedName>
        <fullName evidence="7">LysR family transcriptional regulator</fullName>
    </submittedName>
</protein>
<dbReference type="Gene3D" id="3.40.190.290">
    <property type="match status" value="1"/>
</dbReference>
<dbReference type="SUPFAM" id="SSF53850">
    <property type="entry name" value="Periplasmic binding protein-like II"/>
    <property type="match status" value="1"/>
</dbReference>
<dbReference type="PANTHER" id="PTHR30126">
    <property type="entry name" value="HTH-TYPE TRANSCRIPTIONAL REGULATOR"/>
    <property type="match status" value="1"/>
</dbReference>
<reference evidence="6 9" key="3">
    <citation type="journal article" date="2019" name="Nat. Med.">
        <title>A library of human gut bacterial isolates paired with longitudinal multiomics data enables mechanistic microbiome research.</title>
        <authorList>
            <person name="Poyet M."/>
            <person name="Groussin M."/>
            <person name="Gibbons S.M."/>
            <person name="Avila-Pacheco J."/>
            <person name="Jiang X."/>
            <person name="Kearney S.M."/>
            <person name="Perrotta A.R."/>
            <person name="Berdy B."/>
            <person name="Zhao S."/>
            <person name="Lieberman T.D."/>
            <person name="Swanson P.K."/>
            <person name="Smith M."/>
            <person name="Roesemann S."/>
            <person name="Alexander J.E."/>
            <person name="Rich S.A."/>
            <person name="Livny J."/>
            <person name="Vlamakis H."/>
            <person name="Clish C."/>
            <person name="Bullock K."/>
            <person name="Deik A."/>
            <person name="Scott J."/>
            <person name="Pierce K.A."/>
            <person name="Xavier R.J."/>
            <person name="Alm E.J."/>
        </authorList>
    </citation>
    <scope>NUCLEOTIDE SEQUENCE [LARGE SCALE GENOMIC DNA]</scope>
    <source>
        <strain evidence="6 9">BIOML-A266</strain>
    </source>
</reference>
<dbReference type="SUPFAM" id="SSF46785">
    <property type="entry name" value="Winged helix' DNA-binding domain"/>
    <property type="match status" value="1"/>
</dbReference>
<evidence type="ECO:0000313" key="6">
    <source>
        <dbReference type="EMBL" id="KAA2381202.1"/>
    </source>
</evidence>
<organism evidence="7 8">
    <name type="scientific">Alistipes onderdonkii</name>
    <dbReference type="NCBI Taxonomy" id="328813"/>
    <lineage>
        <taxon>Bacteria</taxon>
        <taxon>Pseudomonadati</taxon>
        <taxon>Bacteroidota</taxon>
        <taxon>Bacteroidia</taxon>
        <taxon>Bacteroidales</taxon>
        <taxon>Rikenellaceae</taxon>
        <taxon>Alistipes</taxon>
    </lineage>
</organism>
<proteinExistence type="inferred from homology"/>
<dbReference type="EMBL" id="VVXH01000001">
    <property type="protein sequence ID" value="KAA2381202.1"/>
    <property type="molecule type" value="Genomic_DNA"/>
</dbReference>
<evidence type="ECO:0000259" key="5">
    <source>
        <dbReference type="PROSITE" id="PS50931"/>
    </source>
</evidence>
<dbReference type="Proteomes" id="UP000195772">
    <property type="component" value="Unassembled WGS sequence"/>
</dbReference>
<dbReference type="eggNOG" id="COG0583">
    <property type="taxonomic scope" value="Bacteria"/>
</dbReference>
<comment type="caution">
    <text evidence="7">The sequence shown here is derived from an EMBL/GenBank/DDBJ whole genome shotgun (WGS) entry which is preliminary data.</text>
</comment>
<dbReference type="InterPro" id="IPR000847">
    <property type="entry name" value="LysR_HTH_N"/>
</dbReference>
<dbReference type="CDD" id="cd08420">
    <property type="entry name" value="PBP2_CysL_like"/>
    <property type="match status" value="1"/>
</dbReference>
<evidence type="ECO:0000256" key="4">
    <source>
        <dbReference type="ARBA" id="ARBA00023163"/>
    </source>
</evidence>
<evidence type="ECO:0000256" key="1">
    <source>
        <dbReference type="ARBA" id="ARBA00009437"/>
    </source>
</evidence>
<dbReference type="OrthoDB" id="9785745at2"/>